<protein>
    <recommendedName>
        <fullName evidence="1">DUF4795 domain-containing protein</fullName>
    </recommendedName>
</protein>
<dbReference type="Proteomes" id="UP000008820">
    <property type="component" value="Chromosome 2"/>
</dbReference>
<reference evidence="2" key="2">
    <citation type="submission" date="2020-05" db="UniProtKB">
        <authorList>
            <consortium name="EnsemblMetazoa"/>
        </authorList>
    </citation>
    <scope>IDENTIFICATION</scope>
    <source>
        <strain evidence="2">LVP_AGWG</strain>
    </source>
</reference>
<proteinExistence type="predicted"/>
<accession>A0A6I8U8B6</accession>
<feature type="domain" description="DUF4795" evidence="1">
    <location>
        <begin position="365"/>
        <end position="543"/>
    </location>
</feature>
<name>A0A6I8U8B6_AEDAE</name>
<gene>
    <name evidence="2" type="primary">110676807</name>
</gene>
<dbReference type="InParanoid" id="A0A6I8U8B6"/>
<dbReference type="AlphaFoldDB" id="A0A6I8U8B6"/>
<evidence type="ECO:0000259" key="1">
    <source>
        <dbReference type="Pfam" id="PF16043"/>
    </source>
</evidence>
<dbReference type="InterPro" id="IPR032013">
    <property type="entry name" value="DUF4795"/>
</dbReference>
<reference evidence="2 3" key="1">
    <citation type="submission" date="2017-06" db="EMBL/GenBank/DDBJ databases">
        <title>Aedes aegypti genome working group (AGWG) sequencing and assembly.</title>
        <authorList>
            <consortium name="Aedes aegypti Genome Working Group (AGWG)"/>
            <person name="Matthews B.J."/>
        </authorList>
    </citation>
    <scope>NUCLEOTIDE SEQUENCE [LARGE SCALE GENOMIC DNA]</scope>
    <source>
        <strain evidence="2 3">LVP_AGWG</strain>
    </source>
</reference>
<keyword evidence="3" id="KW-1185">Reference proteome</keyword>
<dbReference type="OrthoDB" id="5981048at2759"/>
<evidence type="ECO:0000313" key="3">
    <source>
        <dbReference type="Proteomes" id="UP000008820"/>
    </source>
</evidence>
<evidence type="ECO:0000313" key="2">
    <source>
        <dbReference type="EnsemblMetazoa" id="AAEL025326-PA"/>
    </source>
</evidence>
<dbReference type="Pfam" id="PF16043">
    <property type="entry name" value="DUF4795"/>
    <property type="match status" value="1"/>
</dbReference>
<organism evidence="2 3">
    <name type="scientific">Aedes aegypti</name>
    <name type="common">Yellowfever mosquito</name>
    <name type="synonym">Culex aegypti</name>
    <dbReference type="NCBI Taxonomy" id="7159"/>
    <lineage>
        <taxon>Eukaryota</taxon>
        <taxon>Metazoa</taxon>
        <taxon>Ecdysozoa</taxon>
        <taxon>Arthropoda</taxon>
        <taxon>Hexapoda</taxon>
        <taxon>Insecta</taxon>
        <taxon>Pterygota</taxon>
        <taxon>Neoptera</taxon>
        <taxon>Endopterygota</taxon>
        <taxon>Diptera</taxon>
        <taxon>Nematocera</taxon>
        <taxon>Culicoidea</taxon>
        <taxon>Culicidae</taxon>
        <taxon>Culicinae</taxon>
        <taxon>Aedini</taxon>
        <taxon>Aedes</taxon>
        <taxon>Stegomyia</taxon>
    </lineage>
</organism>
<dbReference type="EnsemblMetazoa" id="AAEL025326-RA">
    <property type="protein sequence ID" value="AAEL025326-PA"/>
    <property type="gene ID" value="AAEL025326"/>
</dbReference>
<sequence length="626" mass="70959">MTYDLTLAKLVDLAIGTPEVGTFDLTALHSLLHIIVRKLGCQKSQVELLPDHKGRLDWLIESLDENPSVNVAVEQRDGDEVFQVLKFEIQEQEQVEQSTESVSNSSDMQDISQRLSTLESVVSVLPSPEKLQRYQSSRESLKPEESVDFLNMASRLDTIEVSLGKLTSLANDLLLEFARLEKMVLPYLEGGDIAVMKTQIDNINHLLTTQFPGFCSRRSSDPQRASKRLTINALPEDFYTRGVPTIAQLPTTATKRTNSRFQSMMVPDQLEKEVECIKSVLNGLIGMLPLPDASGSELVLSNSEISCDESQPAMRTNFHQKAASAIINLRSVQKEIDEIFLEKEERLVALETAHKEVLDLGSKLQETSDTIREQFDVLESKLEQMREELVLNIEDRYKSLEIKLEKLSENVEYLNNDTVGRVIQLEMQIEDRPDFALFRTRVSLETFETELAILKQCMEDFKLEFDRNDLLQRIDAVALQLCEKVDHKELSTLEMKTNKKLSLLQLRLNKFLALQESIEAAGTKLKLSGNFKCISCDHEATAKALAEVAPQSNPFRSKVHYPYEMDAGHETRKNRYCAGLHTAATLARKPRKINVQRMCESLKLDQQLDLGLHVVSPENPAYKIHL</sequence>